<name>A0A1M6XW06_9BACT</name>
<keyword evidence="2" id="KW-1185">Reference proteome</keyword>
<protein>
    <recommendedName>
        <fullName evidence="3">Helix-turn-helix domain-containing protein</fullName>
    </recommendedName>
</protein>
<accession>A0A1M6XW06</accession>
<gene>
    <name evidence="1" type="ORF">SAMN05444266_10246</name>
</gene>
<evidence type="ECO:0008006" key="3">
    <source>
        <dbReference type="Google" id="ProtNLM"/>
    </source>
</evidence>
<dbReference type="STRING" id="1419482.SAMN05444266_10246"/>
<sequence length="100" mass="11734">MICFESYVGDFMDIVGEDPKFSPKHISLMLAILYFFRKQGGINPVQVFSIQLRDQAKIRSERIYYYCMKDLKQWGYIKINPSFKPDVASLITLREIGSRE</sequence>
<reference evidence="1 2" key="1">
    <citation type="submission" date="2016-11" db="EMBL/GenBank/DDBJ databases">
        <authorList>
            <person name="Jaros S."/>
            <person name="Januszkiewicz K."/>
            <person name="Wedrychowicz H."/>
        </authorList>
    </citation>
    <scope>NUCLEOTIDE SEQUENCE [LARGE SCALE GENOMIC DNA]</scope>
    <source>
        <strain evidence="1 2">DSM 27406</strain>
    </source>
</reference>
<evidence type="ECO:0000313" key="2">
    <source>
        <dbReference type="Proteomes" id="UP000184420"/>
    </source>
</evidence>
<evidence type="ECO:0000313" key="1">
    <source>
        <dbReference type="EMBL" id="SHL10202.1"/>
    </source>
</evidence>
<dbReference type="AlphaFoldDB" id="A0A1M6XW06"/>
<proteinExistence type="predicted"/>
<dbReference type="EMBL" id="FRBL01000002">
    <property type="protein sequence ID" value="SHL10202.1"/>
    <property type="molecule type" value="Genomic_DNA"/>
</dbReference>
<dbReference type="Proteomes" id="UP000184420">
    <property type="component" value="Unassembled WGS sequence"/>
</dbReference>
<organism evidence="1 2">
    <name type="scientific">Chitinophaga jiangningensis</name>
    <dbReference type="NCBI Taxonomy" id="1419482"/>
    <lineage>
        <taxon>Bacteria</taxon>
        <taxon>Pseudomonadati</taxon>
        <taxon>Bacteroidota</taxon>
        <taxon>Chitinophagia</taxon>
        <taxon>Chitinophagales</taxon>
        <taxon>Chitinophagaceae</taxon>
        <taxon>Chitinophaga</taxon>
    </lineage>
</organism>